<feature type="region of interest" description="Disordered" evidence="1">
    <location>
        <begin position="168"/>
        <end position="238"/>
    </location>
</feature>
<accession>A0AAE0MHP5</accession>
<evidence type="ECO:0000313" key="3">
    <source>
        <dbReference type="Proteomes" id="UP001286456"/>
    </source>
</evidence>
<evidence type="ECO:0000256" key="1">
    <source>
        <dbReference type="SAM" id="MobiDB-lite"/>
    </source>
</evidence>
<dbReference type="Proteomes" id="UP001286456">
    <property type="component" value="Unassembled WGS sequence"/>
</dbReference>
<sequence length="401" mass="45576">MGGTDWNVPPRKRVRDIKLELGMDRSISLPLIKVTRIPNFDASLPRELKATDMEARREPTGKDPKFIYIVSETDLEIDEDKIMEEYQAQIQLRYPDPKGQGWKSAKLKGLMLELRCMRFRLQDLAELDVYWPEVEDVQIISAGSRLDLENHLDGYVFTLRSCPATSNLTLGPTVGRDQPSVSSHMKHSESGGGGLKRQRQSNSIVGSDGSGDDTNGDGDRNAKRQHKNGEPQKAPFDPHYYSNRNQCGNCHKNGHAVIHCVKQTILGDIAACPFCNHDDHIGSDCGAKFWWWPGQKWDLCWNSRIGLPPLRLREDLFAEAKDWVTEDKVKGCPMTRAQARFWRENHSTVADGTDWWDLYDYDACPPLVVYPFDEPYGMREMIMKGKVESQAWDGVEDAPSH</sequence>
<keyword evidence="3" id="KW-1185">Reference proteome</keyword>
<protein>
    <submittedName>
        <fullName evidence="2">Uncharacterized protein</fullName>
    </submittedName>
</protein>
<organism evidence="2 3">
    <name type="scientific">Cercophora scortea</name>
    <dbReference type="NCBI Taxonomy" id="314031"/>
    <lineage>
        <taxon>Eukaryota</taxon>
        <taxon>Fungi</taxon>
        <taxon>Dikarya</taxon>
        <taxon>Ascomycota</taxon>
        <taxon>Pezizomycotina</taxon>
        <taxon>Sordariomycetes</taxon>
        <taxon>Sordariomycetidae</taxon>
        <taxon>Sordariales</taxon>
        <taxon>Lasiosphaeriaceae</taxon>
        <taxon>Cercophora</taxon>
    </lineage>
</organism>
<reference evidence="2" key="1">
    <citation type="journal article" date="2023" name="Mol. Phylogenet. Evol.">
        <title>Genome-scale phylogeny and comparative genomics of the fungal order Sordariales.</title>
        <authorList>
            <person name="Hensen N."/>
            <person name="Bonometti L."/>
            <person name="Westerberg I."/>
            <person name="Brannstrom I.O."/>
            <person name="Guillou S."/>
            <person name="Cros-Aarteil S."/>
            <person name="Calhoun S."/>
            <person name="Haridas S."/>
            <person name="Kuo A."/>
            <person name="Mondo S."/>
            <person name="Pangilinan J."/>
            <person name="Riley R."/>
            <person name="LaButti K."/>
            <person name="Andreopoulos B."/>
            <person name="Lipzen A."/>
            <person name="Chen C."/>
            <person name="Yan M."/>
            <person name="Daum C."/>
            <person name="Ng V."/>
            <person name="Clum A."/>
            <person name="Steindorff A."/>
            <person name="Ohm R.A."/>
            <person name="Martin F."/>
            <person name="Silar P."/>
            <person name="Natvig D.O."/>
            <person name="Lalanne C."/>
            <person name="Gautier V."/>
            <person name="Ament-Velasquez S.L."/>
            <person name="Kruys A."/>
            <person name="Hutchinson M.I."/>
            <person name="Powell A.J."/>
            <person name="Barry K."/>
            <person name="Miller A.N."/>
            <person name="Grigoriev I.V."/>
            <person name="Debuchy R."/>
            <person name="Gladieux P."/>
            <person name="Hiltunen Thoren M."/>
            <person name="Johannesson H."/>
        </authorList>
    </citation>
    <scope>NUCLEOTIDE SEQUENCE</scope>
    <source>
        <strain evidence="2">SMH4131-1</strain>
    </source>
</reference>
<proteinExistence type="predicted"/>
<comment type="caution">
    <text evidence="2">The sequence shown here is derived from an EMBL/GenBank/DDBJ whole genome shotgun (WGS) entry which is preliminary data.</text>
</comment>
<dbReference type="EMBL" id="JAUEPO010000002">
    <property type="protein sequence ID" value="KAK3333016.1"/>
    <property type="molecule type" value="Genomic_DNA"/>
</dbReference>
<name>A0AAE0MHP5_9PEZI</name>
<feature type="compositionally biased region" description="Basic and acidic residues" evidence="1">
    <location>
        <begin position="217"/>
        <end position="230"/>
    </location>
</feature>
<reference evidence="2" key="2">
    <citation type="submission" date="2023-06" db="EMBL/GenBank/DDBJ databases">
        <authorList>
            <consortium name="Lawrence Berkeley National Laboratory"/>
            <person name="Haridas S."/>
            <person name="Hensen N."/>
            <person name="Bonometti L."/>
            <person name="Westerberg I."/>
            <person name="Brannstrom I.O."/>
            <person name="Guillou S."/>
            <person name="Cros-Aarteil S."/>
            <person name="Calhoun S."/>
            <person name="Kuo A."/>
            <person name="Mondo S."/>
            <person name="Pangilinan J."/>
            <person name="Riley R."/>
            <person name="Labutti K."/>
            <person name="Andreopoulos B."/>
            <person name="Lipzen A."/>
            <person name="Chen C."/>
            <person name="Yanf M."/>
            <person name="Daum C."/>
            <person name="Ng V."/>
            <person name="Clum A."/>
            <person name="Steindorff A."/>
            <person name="Ohm R."/>
            <person name="Martin F."/>
            <person name="Silar P."/>
            <person name="Natvig D."/>
            <person name="Lalanne C."/>
            <person name="Gautier V."/>
            <person name="Ament-Velasquez S.L."/>
            <person name="Kruys A."/>
            <person name="Hutchinson M.I."/>
            <person name="Powell A.J."/>
            <person name="Barry K."/>
            <person name="Miller A.N."/>
            <person name="Grigoriev I.V."/>
            <person name="Debuchy R."/>
            <person name="Gladieux P."/>
            <person name="Thoren M.H."/>
            <person name="Johannesson H."/>
        </authorList>
    </citation>
    <scope>NUCLEOTIDE SEQUENCE</scope>
    <source>
        <strain evidence="2">SMH4131-1</strain>
    </source>
</reference>
<gene>
    <name evidence="2" type="ORF">B0T19DRAFT_439818</name>
</gene>
<dbReference type="AlphaFoldDB" id="A0AAE0MHP5"/>
<evidence type="ECO:0000313" key="2">
    <source>
        <dbReference type="EMBL" id="KAK3333016.1"/>
    </source>
</evidence>